<dbReference type="KEGG" id="abut:Ami103574_02125"/>
<dbReference type="InterPro" id="IPR012854">
    <property type="entry name" value="Cu_amine_oxidase-like_N"/>
</dbReference>
<proteinExistence type="predicted"/>
<reference evidence="3 4" key="1">
    <citation type="submission" date="2020-02" db="EMBL/GenBank/DDBJ databases">
        <authorList>
            <person name="Kim Y.B."/>
            <person name="Roh S.W."/>
        </authorList>
    </citation>
    <scope>NUCLEOTIDE SEQUENCE [LARGE SCALE GENOMIC DNA]</scope>
    <source>
        <strain evidence="3 4">DSM 103574</strain>
    </source>
</reference>
<dbReference type="AlphaFoldDB" id="A0A858BTB4"/>
<feature type="domain" description="Copper amine oxidase-like N-terminal" evidence="2">
    <location>
        <begin position="68"/>
        <end position="105"/>
    </location>
</feature>
<evidence type="ECO:0000313" key="3">
    <source>
        <dbReference type="EMBL" id="QIB68180.1"/>
    </source>
</evidence>
<evidence type="ECO:0000256" key="1">
    <source>
        <dbReference type="SAM" id="SignalP"/>
    </source>
</evidence>
<name>A0A858BTB4_9FIRM</name>
<dbReference type="EMBL" id="CP048649">
    <property type="protein sequence ID" value="QIB68180.1"/>
    <property type="molecule type" value="Genomic_DNA"/>
</dbReference>
<organism evidence="3 4">
    <name type="scientific">Aminipila butyrica</name>
    <dbReference type="NCBI Taxonomy" id="433296"/>
    <lineage>
        <taxon>Bacteria</taxon>
        <taxon>Bacillati</taxon>
        <taxon>Bacillota</taxon>
        <taxon>Clostridia</taxon>
        <taxon>Peptostreptococcales</taxon>
        <taxon>Anaerovoracaceae</taxon>
        <taxon>Aminipila</taxon>
    </lineage>
</organism>
<dbReference type="RefSeq" id="WP_163065100.1">
    <property type="nucleotide sequence ID" value="NZ_CP048649.1"/>
</dbReference>
<keyword evidence="1" id="KW-0732">Signal</keyword>
<protein>
    <recommendedName>
        <fullName evidence="2">Copper amine oxidase-like N-terminal domain-containing protein</fullName>
    </recommendedName>
</protein>
<dbReference type="Proteomes" id="UP000466848">
    <property type="component" value="Chromosome"/>
</dbReference>
<keyword evidence="4" id="KW-1185">Reference proteome</keyword>
<feature type="chain" id="PRO_5032400622" description="Copper amine oxidase-like N-terminal domain-containing protein" evidence="1">
    <location>
        <begin position="27"/>
        <end position="353"/>
    </location>
</feature>
<dbReference type="Pfam" id="PF07833">
    <property type="entry name" value="Cu_amine_oxidN1"/>
    <property type="match status" value="1"/>
</dbReference>
<accession>A0A858BTB4</accession>
<gene>
    <name evidence="3" type="ORF">Ami103574_02125</name>
</gene>
<evidence type="ECO:0000259" key="2">
    <source>
        <dbReference type="Pfam" id="PF07833"/>
    </source>
</evidence>
<evidence type="ECO:0000313" key="4">
    <source>
        <dbReference type="Proteomes" id="UP000466848"/>
    </source>
</evidence>
<feature type="signal peptide" evidence="1">
    <location>
        <begin position="1"/>
        <end position="26"/>
    </location>
</feature>
<sequence length="353" mass="39732">MNRNKRIIGILITLSLVWGIPGAVFADTGTGTPGKFADSKAIAYVKPEFAVQMDQKWLIFKDANGQRVYPIVYNGNTYLPVRAISALMDEEIRWDNYSKTVYIGKTLNNPNKSKAKRSDENKEAAQGVDRDSYVKPTWKSAQVTVSLRSDITIMYDFEVQKFTDISGNRMYPILYQESTYLPVRSIAQLMGKVISWDNVEKTVLIGSLQEEPDSQDSEKIQTIYTKSLKAEFESAIELYDQANAKIVELQKTTDGAMKAMLVASISADVKDAEKQTITINNMKKSRMMEDEVAAQKALYEFAQISENYLLVLENIAYLSVSGKDYSVLTDTFVNFAMDSQLKMNAARKLIEGL</sequence>